<proteinExistence type="predicted"/>
<feature type="signal peptide" evidence="1">
    <location>
        <begin position="1"/>
        <end position="24"/>
    </location>
</feature>
<evidence type="ECO:0000313" key="2">
    <source>
        <dbReference type="EMBL" id="GJJ07928.1"/>
    </source>
</evidence>
<sequence length="99" mass="10127">MQFSISFIAVLSYFGLLVIPMIDAAPIDTLVIRQPSPVPQATDCGVAGSQSCNIIVPETTAPCGVAGSQSCNLVPDLDETAPCGVAGSQSCNITPDLES</sequence>
<dbReference type="AlphaFoldDB" id="A0AAV5A3Z1"/>
<organism evidence="2 3">
    <name type="scientific">Clathrus columnatus</name>
    <dbReference type="NCBI Taxonomy" id="1419009"/>
    <lineage>
        <taxon>Eukaryota</taxon>
        <taxon>Fungi</taxon>
        <taxon>Dikarya</taxon>
        <taxon>Basidiomycota</taxon>
        <taxon>Agaricomycotina</taxon>
        <taxon>Agaricomycetes</taxon>
        <taxon>Phallomycetidae</taxon>
        <taxon>Phallales</taxon>
        <taxon>Clathraceae</taxon>
        <taxon>Clathrus</taxon>
    </lineage>
</organism>
<keyword evidence="3" id="KW-1185">Reference proteome</keyword>
<evidence type="ECO:0000256" key="1">
    <source>
        <dbReference type="SAM" id="SignalP"/>
    </source>
</evidence>
<gene>
    <name evidence="2" type="ORF">Clacol_002135</name>
</gene>
<dbReference type="Proteomes" id="UP001050691">
    <property type="component" value="Unassembled WGS sequence"/>
</dbReference>
<protein>
    <submittedName>
        <fullName evidence="2">Uncharacterized protein</fullName>
    </submittedName>
</protein>
<comment type="caution">
    <text evidence="2">The sequence shown here is derived from an EMBL/GenBank/DDBJ whole genome shotgun (WGS) entry which is preliminary data.</text>
</comment>
<keyword evidence="1" id="KW-0732">Signal</keyword>
<evidence type="ECO:0000313" key="3">
    <source>
        <dbReference type="Proteomes" id="UP001050691"/>
    </source>
</evidence>
<accession>A0AAV5A3Z1</accession>
<dbReference type="EMBL" id="BPWL01000002">
    <property type="protein sequence ID" value="GJJ07928.1"/>
    <property type="molecule type" value="Genomic_DNA"/>
</dbReference>
<reference evidence="2" key="1">
    <citation type="submission" date="2021-10" db="EMBL/GenBank/DDBJ databases">
        <title>De novo Genome Assembly of Clathrus columnatus (Basidiomycota, Fungi) Using Illumina and Nanopore Sequence Data.</title>
        <authorList>
            <person name="Ogiso-Tanaka E."/>
            <person name="Itagaki H."/>
            <person name="Hosoya T."/>
            <person name="Hosaka K."/>
        </authorList>
    </citation>
    <scope>NUCLEOTIDE SEQUENCE</scope>
    <source>
        <strain evidence="2">MO-923</strain>
    </source>
</reference>
<name>A0AAV5A3Z1_9AGAM</name>
<feature type="chain" id="PRO_5043898921" evidence="1">
    <location>
        <begin position="25"/>
        <end position="99"/>
    </location>
</feature>